<dbReference type="AlphaFoldDB" id="A0A2M8LHC8"/>
<dbReference type="PROSITE" id="PS51257">
    <property type="entry name" value="PROKAR_LIPOPROTEIN"/>
    <property type="match status" value="1"/>
</dbReference>
<gene>
    <name evidence="2" type="ORF">COV05_02405</name>
</gene>
<evidence type="ECO:0000313" key="2">
    <source>
        <dbReference type="EMBL" id="PJE76853.1"/>
    </source>
</evidence>
<reference evidence="3" key="1">
    <citation type="submission" date="2017-09" db="EMBL/GenBank/DDBJ databases">
        <title>Depth-based differentiation of microbial function through sediment-hosted aquifers and enrichment of novel symbionts in the deep terrestrial subsurface.</title>
        <authorList>
            <person name="Probst A.J."/>
            <person name="Ladd B."/>
            <person name="Jarett J.K."/>
            <person name="Geller-Mcgrath D.E."/>
            <person name="Sieber C.M.K."/>
            <person name="Emerson J.B."/>
            <person name="Anantharaman K."/>
            <person name="Thomas B.C."/>
            <person name="Malmstrom R."/>
            <person name="Stieglmeier M."/>
            <person name="Klingl A."/>
            <person name="Woyke T."/>
            <person name="Ryan C.M."/>
            <person name="Banfield J.F."/>
        </authorList>
    </citation>
    <scope>NUCLEOTIDE SEQUENCE [LARGE SCALE GENOMIC DNA]</scope>
</reference>
<comment type="caution">
    <text evidence="2">The sequence shown here is derived from an EMBL/GenBank/DDBJ whole genome shotgun (WGS) entry which is preliminary data.</text>
</comment>
<keyword evidence="1" id="KW-0812">Transmembrane</keyword>
<feature type="transmembrane region" description="Helical" evidence="1">
    <location>
        <begin position="7"/>
        <end position="28"/>
    </location>
</feature>
<dbReference type="Proteomes" id="UP000231436">
    <property type="component" value="Unassembled WGS sequence"/>
</dbReference>
<proteinExistence type="predicted"/>
<protein>
    <submittedName>
        <fullName evidence="2">Uncharacterized protein</fullName>
    </submittedName>
</protein>
<name>A0A2M8LHC8_9BACT</name>
<sequence>MKGLFHTITTLTTMITLVGCFFVAHHSMRCLPSVNNQLLLGSSCTAEAISNPTDWTRTESVGVIPSKEVLALVAVTLLFLSHRLFPSIKKFNKGLSWLHHRKQANRSGPAPNGVFLPYLFATHGW</sequence>
<keyword evidence="1" id="KW-1133">Transmembrane helix</keyword>
<keyword evidence="1" id="KW-0472">Membrane</keyword>
<organism evidence="2 3">
    <name type="scientific">Candidatus Uhrbacteria bacterium CG10_big_fil_rev_8_21_14_0_10_48_16</name>
    <dbReference type="NCBI Taxonomy" id="1975038"/>
    <lineage>
        <taxon>Bacteria</taxon>
        <taxon>Candidatus Uhriibacteriota</taxon>
    </lineage>
</organism>
<dbReference type="EMBL" id="PFEU01000009">
    <property type="protein sequence ID" value="PJE76853.1"/>
    <property type="molecule type" value="Genomic_DNA"/>
</dbReference>
<evidence type="ECO:0000256" key="1">
    <source>
        <dbReference type="SAM" id="Phobius"/>
    </source>
</evidence>
<evidence type="ECO:0000313" key="3">
    <source>
        <dbReference type="Proteomes" id="UP000231436"/>
    </source>
</evidence>
<accession>A0A2M8LHC8</accession>